<organism evidence="1 2">
    <name type="scientific">Cyanomargarita calcarea GSE-NOS-MK-12-04C</name>
    <dbReference type="NCBI Taxonomy" id="2839659"/>
    <lineage>
        <taxon>Bacteria</taxon>
        <taxon>Bacillati</taxon>
        <taxon>Cyanobacteriota</taxon>
        <taxon>Cyanophyceae</taxon>
        <taxon>Nostocales</taxon>
        <taxon>Cyanomargaritaceae</taxon>
        <taxon>Cyanomargarita</taxon>
    </lineage>
</organism>
<sequence>MTKHTLFVCKSCHRSSEERPENAPLDGNILLDQLNTLCGEQFHADELEIKPVECLWACSQGCVVSVSSHDKPTYLFVNLTPEEEPSAALLEFMQLYIKSRKGAVVWEKLPELLQSKIFAQIPPVGSQK</sequence>
<proteinExistence type="predicted"/>
<name>A0A951UWS7_9CYAN</name>
<dbReference type="InterPro" id="IPR012863">
    <property type="entry name" value="DUF1636"/>
</dbReference>
<dbReference type="EMBL" id="JAHHGZ010000066">
    <property type="protein sequence ID" value="MBW4672192.1"/>
    <property type="molecule type" value="Genomic_DNA"/>
</dbReference>
<dbReference type="Pfam" id="PF07845">
    <property type="entry name" value="DUF1636"/>
    <property type="match status" value="1"/>
</dbReference>
<reference evidence="1" key="1">
    <citation type="submission" date="2021-05" db="EMBL/GenBank/DDBJ databases">
        <authorList>
            <person name="Pietrasiak N."/>
            <person name="Ward R."/>
            <person name="Stajich J.E."/>
            <person name="Kurbessoian T."/>
        </authorList>
    </citation>
    <scope>NUCLEOTIDE SEQUENCE</scope>
    <source>
        <strain evidence="1">GSE-NOS-MK-12-04C</strain>
    </source>
</reference>
<dbReference type="AlphaFoldDB" id="A0A951UWS7"/>
<dbReference type="InterPro" id="IPR036249">
    <property type="entry name" value="Thioredoxin-like_sf"/>
</dbReference>
<evidence type="ECO:0000313" key="1">
    <source>
        <dbReference type="EMBL" id="MBW4672192.1"/>
    </source>
</evidence>
<dbReference type="SUPFAM" id="SSF52833">
    <property type="entry name" value="Thioredoxin-like"/>
    <property type="match status" value="1"/>
</dbReference>
<dbReference type="Gene3D" id="3.40.30.10">
    <property type="entry name" value="Glutaredoxin"/>
    <property type="match status" value="1"/>
</dbReference>
<gene>
    <name evidence="1" type="ORF">KME60_33415</name>
</gene>
<accession>A0A951UWS7</accession>
<protein>
    <submittedName>
        <fullName evidence="1">DUF1636 family protein</fullName>
    </submittedName>
</protein>
<dbReference type="CDD" id="cd02980">
    <property type="entry name" value="TRX_Fd_family"/>
    <property type="match status" value="1"/>
</dbReference>
<dbReference type="Proteomes" id="UP000729701">
    <property type="component" value="Unassembled WGS sequence"/>
</dbReference>
<reference evidence="1" key="2">
    <citation type="journal article" date="2022" name="Microbiol. Resour. Announc.">
        <title>Metagenome Sequencing to Explore Phylogenomics of Terrestrial Cyanobacteria.</title>
        <authorList>
            <person name="Ward R.D."/>
            <person name="Stajich J.E."/>
            <person name="Johansen J.R."/>
            <person name="Huntemann M."/>
            <person name="Clum A."/>
            <person name="Foster B."/>
            <person name="Foster B."/>
            <person name="Roux S."/>
            <person name="Palaniappan K."/>
            <person name="Varghese N."/>
            <person name="Mukherjee S."/>
            <person name="Reddy T.B.K."/>
            <person name="Daum C."/>
            <person name="Copeland A."/>
            <person name="Chen I.A."/>
            <person name="Ivanova N.N."/>
            <person name="Kyrpides N.C."/>
            <person name="Shapiro N."/>
            <person name="Eloe-Fadrosh E.A."/>
            <person name="Pietrasiak N."/>
        </authorList>
    </citation>
    <scope>NUCLEOTIDE SEQUENCE</scope>
    <source>
        <strain evidence="1">GSE-NOS-MK-12-04C</strain>
    </source>
</reference>
<evidence type="ECO:0000313" key="2">
    <source>
        <dbReference type="Proteomes" id="UP000729701"/>
    </source>
</evidence>
<comment type="caution">
    <text evidence="1">The sequence shown here is derived from an EMBL/GenBank/DDBJ whole genome shotgun (WGS) entry which is preliminary data.</text>
</comment>